<keyword evidence="3" id="KW-1185">Reference proteome</keyword>
<feature type="region of interest" description="Disordered" evidence="1">
    <location>
        <begin position="249"/>
        <end position="283"/>
    </location>
</feature>
<evidence type="ECO:0000313" key="3">
    <source>
        <dbReference type="Proteomes" id="UP000838763"/>
    </source>
</evidence>
<feature type="compositionally biased region" description="Polar residues" evidence="1">
    <location>
        <begin position="333"/>
        <end position="344"/>
    </location>
</feature>
<evidence type="ECO:0000313" key="2">
    <source>
        <dbReference type="EMBL" id="CAI4216487.1"/>
    </source>
</evidence>
<protein>
    <submittedName>
        <fullName evidence="2">Uncharacterized protein</fullName>
    </submittedName>
</protein>
<dbReference type="OrthoDB" id="5402392at2759"/>
<accession>A0A9P1H4B0</accession>
<feature type="region of interest" description="Disordered" evidence="1">
    <location>
        <begin position="320"/>
        <end position="344"/>
    </location>
</feature>
<evidence type="ECO:0000256" key="1">
    <source>
        <dbReference type="SAM" id="MobiDB-lite"/>
    </source>
</evidence>
<dbReference type="Proteomes" id="UP000838763">
    <property type="component" value="Unassembled WGS sequence"/>
</dbReference>
<dbReference type="AlphaFoldDB" id="A0A9P1H4B0"/>
<comment type="caution">
    <text evidence="2">The sequence shown here is derived from an EMBL/GenBank/DDBJ whole genome shotgun (WGS) entry which is preliminary data.</text>
</comment>
<gene>
    <name evidence="2" type="ORF">PPNO1_LOCUS6141</name>
</gene>
<sequence length="511" mass="55903">MPSPEETVKLVQQSMAVYVKPREQAEHVRRVIAYHLQSTVEGSRPGGPLCLIDASANISEPYQGIRGATQEFFKASAANSKALEEFETVRKAHTQLNQPAGPVIKPNRYEILDDKLHLINQQEKSARLGTLERHIDILSEKPATNPDFLSLKPIFKDLRPLVKVPREIVDSLAMDENADRRDLASLVEKLDKVLLKSKLLLTREEQYLQTLKSQISLDPRSVTPSAKARALDTTRNELINWIESELSKASTNADDSDAGHDSDSSHGPSTSGEKPGEEDEVAKKTRQTIMTKLGTVKESYQLYVAARKSLVAALKEPVSMSARPVAEPPVRQPQESPATTEGSSGTASYLLLPYLSKLSELTAAQKAVIAYKSHFNVALAKQLKEACQIIDHLVPESQLLPQFPWPASERAKHLNPGSLDHLTAAVSDQPDLSSQIKPWVFASDSARIATMETVAESIEDGQVGIESINKTLTEIASLFGEVNGDSASISQGDPWADLALDLGLLGPKPRP</sequence>
<reference evidence="2" key="1">
    <citation type="submission" date="2022-11" db="EMBL/GenBank/DDBJ databases">
        <authorList>
            <person name="Scott C."/>
            <person name="Bruce N."/>
        </authorList>
    </citation>
    <scope>NUCLEOTIDE SEQUENCE</scope>
</reference>
<proteinExistence type="predicted"/>
<organism evidence="2 3">
    <name type="scientific">Parascedosporium putredinis</name>
    <dbReference type="NCBI Taxonomy" id="1442378"/>
    <lineage>
        <taxon>Eukaryota</taxon>
        <taxon>Fungi</taxon>
        <taxon>Dikarya</taxon>
        <taxon>Ascomycota</taxon>
        <taxon>Pezizomycotina</taxon>
        <taxon>Sordariomycetes</taxon>
        <taxon>Hypocreomycetidae</taxon>
        <taxon>Microascales</taxon>
        <taxon>Microascaceae</taxon>
        <taxon>Parascedosporium</taxon>
    </lineage>
</organism>
<name>A0A9P1H4B0_9PEZI</name>
<dbReference type="EMBL" id="CALLCH030000015">
    <property type="protein sequence ID" value="CAI4216487.1"/>
    <property type="molecule type" value="Genomic_DNA"/>
</dbReference>